<dbReference type="EMBL" id="JAYMYQ010000008">
    <property type="protein sequence ID" value="KAK7315371.1"/>
    <property type="molecule type" value="Genomic_DNA"/>
</dbReference>
<dbReference type="AlphaFoldDB" id="A0AAN9KFC1"/>
<reference evidence="1 2" key="1">
    <citation type="submission" date="2024-01" db="EMBL/GenBank/DDBJ databases">
        <title>The genomes of 5 underutilized Papilionoideae crops provide insights into root nodulation and disease resistanc.</title>
        <authorList>
            <person name="Jiang F."/>
        </authorList>
    </citation>
    <scope>NUCLEOTIDE SEQUENCE [LARGE SCALE GENOMIC DNA]</scope>
    <source>
        <strain evidence="1">LVBAO_FW01</strain>
        <tissue evidence="1">Leaves</tissue>
    </source>
</reference>
<evidence type="ECO:0000313" key="2">
    <source>
        <dbReference type="Proteomes" id="UP001367508"/>
    </source>
</evidence>
<name>A0AAN9KFC1_CANGL</name>
<proteinExistence type="predicted"/>
<protein>
    <submittedName>
        <fullName evidence="1">Uncharacterized protein</fullName>
    </submittedName>
</protein>
<evidence type="ECO:0000313" key="1">
    <source>
        <dbReference type="EMBL" id="KAK7315371.1"/>
    </source>
</evidence>
<comment type="caution">
    <text evidence="1">The sequence shown here is derived from an EMBL/GenBank/DDBJ whole genome shotgun (WGS) entry which is preliminary data.</text>
</comment>
<keyword evidence="2" id="KW-1185">Reference proteome</keyword>
<gene>
    <name evidence="1" type="ORF">VNO77_33917</name>
</gene>
<dbReference type="Proteomes" id="UP001367508">
    <property type="component" value="Unassembled WGS sequence"/>
</dbReference>
<organism evidence="1 2">
    <name type="scientific">Canavalia gladiata</name>
    <name type="common">Sword bean</name>
    <name type="synonym">Dolichos gladiatus</name>
    <dbReference type="NCBI Taxonomy" id="3824"/>
    <lineage>
        <taxon>Eukaryota</taxon>
        <taxon>Viridiplantae</taxon>
        <taxon>Streptophyta</taxon>
        <taxon>Embryophyta</taxon>
        <taxon>Tracheophyta</taxon>
        <taxon>Spermatophyta</taxon>
        <taxon>Magnoliopsida</taxon>
        <taxon>eudicotyledons</taxon>
        <taxon>Gunneridae</taxon>
        <taxon>Pentapetalae</taxon>
        <taxon>rosids</taxon>
        <taxon>fabids</taxon>
        <taxon>Fabales</taxon>
        <taxon>Fabaceae</taxon>
        <taxon>Papilionoideae</taxon>
        <taxon>50 kb inversion clade</taxon>
        <taxon>NPAAA clade</taxon>
        <taxon>indigoferoid/millettioid clade</taxon>
        <taxon>Phaseoleae</taxon>
        <taxon>Canavalia</taxon>
    </lineage>
</organism>
<accession>A0AAN9KFC1</accession>
<sequence length="92" mass="9923">MVIQLISSNLSAYAFTTSGSIIPNSHPLVYLMSKRLMNGMLILIATIASPSPCQFSITYLAIWSAIFMFMGLPSSYSCFATSIAWSSDGSVV</sequence>